<gene>
    <name evidence="2" type="ORF">C2E21_2483</name>
</gene>
<evidence type="ECO:0000256" key="1">
    <source>
        <dbReference type="SAM" id="MobiDB-lite"/>
    </source>
</evidence>
<protein>
    <submittedName>
        <fullName evidence="2">Uncharacterized protein</fullName>
    </submittedName>
</protein>
<name>A0A2P6TYB0_CHLSO</name>
<dbReference type="OrthoDB" id="10492117at2759"/>
<comment type="caution">
    <text evidence="2">The sequence shown here is derived from an EMBL/GenBank/DDBJ whole genome shotgun (WGS) entry which is preliminary data.</text>
</comment>
<sequence>MEGRRTRGRAAAEKAAVAAAASEQHVPQLSEPDEAEAEADETAGEPWRRPVTESVLRRIITIRPNVLRRQFGWRPQTGAPRMALSIAGQRLEAGVQTVMQFNKEGRDGFPWKSHWVGRLLDKLGPRLGDTLLLQKQRVDADGLIHVEGLLERWGSLGLEQQQQVFDAALVAAGQGAWPELEARLQAALGRPCDARS</sequence>
<dbReference type="AlphaFoldDB" id="A0A2P6TYB0"/>
<reference evidence="2 3" key="1">
    <citation type="journal article" date="2018" name="Plant J.">
        <title>Genome sequences of Chlorella sorokiniana UTEX 1602 and Micractinium conductrix SAG 241.80: implications to maltose excretion by a green alga.</title>
        <authorList>
            <person name="Arriola M.B."/>
            <person name="Velmurugan N."/>
            <person name="Zhang Y."/>
            <person name="Plunkett M.H."/>
            <person name="Hondzo H."/>
            <person name="Barney B.M."/>
        </authorList>
    </citation>
    <scope>NUCLEOTIDE SEQUENCE [LARGE SCALE GENOMIC DNA]</scope>
    <source>
        <strain evidence="3">UTEX 1602</strain>
    </source>
</reference>
<accession>A0A2P6TYB0</accession>
<proteinExistence type="predicted"/>
<feature type="compositionally biased region" description="Acidic residues" evidence="1">
    <location>
        <begin position="31"/>
        <end position="43"/>
    </location>
</feature>
<feature type="region of interest" description="Disordered" evidence="1">
    <location>
        <begin position="1"/>
        <end position="48"/>
    </location>
</feature>
<dbReference type="EMBL" id="LHPG02000004">
    <property type="protein sequence ID" value="PRW59043.1"/>
    <property type="molecule type" value="Genomic_DNA"/>
</dbReference>
<keyword evidence="3" id="KW-1185">Reference proteome</keyword>
<evidence type="ECO:0000313" key="2">
    <source>
        <dbReference type="EMBL" id="PRW59043.1"/>
    </source>
</evidence>
<evidence type="ECO:0000313" key="3">
    <source>
        <dbReference type="Proteomes" id="UP000239899"/>
    </source>
</evidence>
<dbReference type="Proteomes" id="UP000239899">
    <property type="component" value="Unassembled WGS sequence"/>
</dbReference>
<organism evidence="2 3">
    <name type="scientific">Chlorella sorokiniana</name>
    <name type="common">Freshwater green alga</name>
    <dbReference type="NCBI Taxonomy" id="3076"/>
    <lineage>
        <taxon>Eukaryota</taxon>
        <taxon>Viridiplantae</taxon>
        <taxon>Chlorophyta</taxon>
        <taxon>core chlorophytes</taxon>
        <taxon>Trebouxiophyceae</taxon>
        <taxon>Chlorellales</taxon>
        <taxon>Chlorellaceae</taxon>
        <taxon>Chlorella clade</taxon>
        <taxon>Chlorella</taxon>
    </lineage>
</organism>